<evidence type="ECO:0000313" key="3">
    <source>
        <dbReference type="Proteomes" id="UP000275356"/>
    </source>
</evidence>
<evidence type="ECO:0000313" key="2">
    <source>
        <dbReference type="EMBL" id="ROR93952.1"/>
    </source>
</evidence>
<name>A0A3N2D2F6_9MICO</name>
<gene>
    <name evidence="2" type="ORF">EDD28_3381</name>
</gene>
<keyword evidence="1" id="KW-0812">Transmembrane</keyword>
<sequence length="115" mass="12393">MLTSVVWTLLVALVLAAVALVVMVVRRRPEQGWGTWLRANLATQGGERTSILTEHREAADGDTVSLVDILADAEHAPGYVTVPEAIEHRLETIAEPIEHGIGALSDRVAARRAGH</sequence>
<protein>
    <submittedName>
        <fullName evidence="2">Uncharacterized protein</fullName>
    </submittedName>
</protein>
<keyword evidence="3" id="KW-1185">Reference proteome</keyword>
<evidence type="ECO:0000256" key="1">
    <source>
        <dbReference type="SAM" id="Phobius"/>
    </source>
</evidence>
<organism evidence="2 3">
    <name type="scientific">Salana multivorans</name>
    <dbReference type="NCBI Taxonomy" id="120377"/>
    <lineage>
        <taxon>Bacteria</taxon>
        <taxon>Bacillati</taxon>
        <taxon>Actinomycetota</taxon>
        <taxon>Actinomycetes</taxon>
        <taxon>Micrococcales</taxon>
        <taxon>Beutenbergiaceae</taxon>
        <taxon>Salana</taxon>
    </lineage>
</organism>
<comment type="caution">
    <text evidence="2">The sequence shown here is derived from an EMBL/GenBank/DDBJ whole genome shotgun (WGS) entry which is preliminary data.</text>
</comment>
<dbReference type="Proteomes" id="UP000275356">
    <property type="component" value="Unassembled WGS sequence"/>
</dbReference>
<accession>A0A3N2D2F6</accession>
<proteinExistence type="predicted"/>
<dbReference type="AlphaFoldDB" id="A0A3N2D2F6"/>
<keyword evidence="1" id="KW-1133">Transmembrane helix</keyword>
<dbReference type="OrthoDB" id="5149773at2"/>
<dbReference type="RefSeq" id="WP_123740825.1">
    <property type="nucleotide sequence ID" value="NZ_RKHQ01000002.1"/>
</dbReference>
<dbReference type="EMBL" id="RKHQ01000002">
    <property type="protein sequence ID" value="ROR93952.1"/>
    <property type="molecule type" value="Genomic_DNA"/>
</dbReference>
<keyword evidence="1" id="KW-0472">Membrane</keyword>
<reference evidence="2 3" key="1">
    <citation type="submission" date="2018-11" db="EMBL/GenBank/DDBJ databases">
        <title>Sequencing the genomes of 1000 actinobacteria strains.</title>
        <authorList>
            <person name="Klenk H.-P."/>
        </authorList>
    </citation>
    <scope>NUCLEOTIDE SEQUENCE [LARGE SCALE GENOMIC DNA]</scope>
    <source>
        <strain evidence="2 3">DSM 13521</strain>
    </source>
</reference>
<feature type="transmembrane region" description="Helical" evidence="1">
    <location>
        <begin position="6"/>
        <end position="25"/>
    </location>
</feature>